<dbReference type="GO" id="GO:0009294">
    <property type="term" value="P:DNA-mediated transformation"/>
    <property type="evidence" value="ECO:0007669"/>
    <property type="project" value="InterPro"/>
</dbReference>
<evidence type="ECO:0000313" key="4">
    <source>
        <dbReference type="Proteomes" id="UP000572212"/>
    </source>
</evidence>
<comment type="caution">
    <text evidence="3">The sequence shown here is derived from an EMBL/GenBank/DDBJ whole genome shotgun (WGS) entry which is preliminary data.</text>
</comment>
<dbReference type="Pfam" id="PF02481">
    <property type="entry name" value="DNA_processg_A"/>
    <property type="match status" value="1"/>
</dbReference>
<evidence type="ECO:0000256" key="1">
    <source>
        <dbReference type="ARBA" id="ARBA00006525"/>
    </source>
</evidence>
<dbReference type="Gene3D" id="3.40.50.450">
    <property type="match status" value="1"/>
</dbReference>
<dbReference type="InterPro" id="IPR057666">
    <property type="entry name" value="DrpA_SLOG"/>
</dbReference>
<proteinExistence type="inferred from homology"/>
<evidence type="ECO:0000313" key="3">
    <source>
        <dbReference type="EMBL" id="MBB6511427.1"/>
    </source>
</evidence>
<dbReference type="AlphaFoldDB" id="A0A841RHU4"/>
<dbReference type="PANTHER" id="PTHR43022">
    <property type="entry name" value="PROTEIN SMF"/>
    <property type="match status" value="1"/>
</dbReference>
<reference evidence="3 4" key="1">
    <citation type="submission" date="2020-08" db="EMBL/GenBank/DDBJ databases">
        <title>Genomic Encyclopedia of Type Strains, Phase IV (KMG-IV): sequencing the most valuable type-strain genomes for metagenomic binning, comparative biology and taxonomic classification.</title>
        <authorList>
            <person name="Goeker M."/>
        </authorList>
    </citation>
    <scope>NUCLEOTIDE SEQUENCE [LARGE SCALE GENOMIC DNA]</scope>
    <source>
        <strain evidence="3 4">DSM 11805</strain>
    </source>
</reference>
<dbReference type="EMBL" id="JACHON010000001">
    <property type="protein sequence ID" value="MBB6511427.1"/>
    <property type="molecule type" value="Genomic_DNA"/>
</dbReference>
<gene>
    <name evidence="3" type="ORF">GGQ92_000194</name>
</gene>
<feature type="domain" description="Smf/DprA SLOG" evidence="2">
    <location>
        <begin position="79"/>
        <end position="288"/>
    </location>
</feature>
<dbReference type="PANTHER" id="PTHR43022:SF1">
    <property type="entry name" value="PROTEIN SMF"/>
    <property type="match status" value="1"/>
</dbReference>
<dbReference type="InterPro" id="IPR003488">
    <property type="entry name" value="DprA"/>
</dbReference>
<comment type="similarity">
    <text evidence="1">Belongs to the DprA/Smf family.</text>
</comment>
<organism evidence="3 4">
    <name type="scientific">Gracilibacillus halotolerans</name>
    <dbReference type="NCBI Taxonomy" id="74386"/>
    <lineage>
        <taxon>Bacteria</taxon>
        <taxon>Bacillati</taxon>
        <taxon>Bacillota</taxon>
        <taxon>Bacilli</taxon>
        <taxon>Bacillales</taxon>
        <taxon>Bacillaceae</taxon>
        <taxon>Gracilibacillus</taxon>
    </lineage>
</organism>
<evidence type="ECO:0000259" key="2">
    <source>
        <dbReference type="Pfam" id="PF02481"/>
    </source>
</evidence>
<dbReference type="NCBIfam" id="TIGR00732">
    <property type="entry name" value="dprA"/>
    <property type="match status" value="1"/>
</dbReference>
<keyword evidence="4" id="KW-1185">Reference proteome</keyword>
<dbReference type="SUPFAM" id="SSF102405">
    <property type="entry name" value="MCP/YpsA-like"/>
    <property type="match status" value="1"/>
</dbReference>
<dbReference type="Proteomes" id="UP000572212">
    <property type="component" value="Unassembled WGS sequence"/>
</dbReference>
<protein>
    <submittedName>
        <fullName evidence="3">DNA processing protein</fullName>
    </submittedName>
</protein>
<accession>A0A841RHU4</accession>
<name>A0A841RHU4_9BACI</name>
<dbReference type="RefSeq" id="WP_184243635.1">
    <property type="nucleotide sequence ID" value="NZ_BAAACU010000022.1"/>
</dbReference>
<sequence>MEQKSWRLLLLSRLPFMTRKRISQILENDPHLTDFLDWKELEWTDTLTLDTKQVTAIRQRIENTTFKRQLYEESLTYPFITIFDKSYPQSLRHIPDPPLVIYYLGNPSLFQTSPNLSVVGTRYPSMEATRVMKKLLTPIVRSKWCIVSGMAKGVDSMAHKIAIDEGHTTIAVLGSGFQHVYPKENTSLFHQLSTNHLVLSEYPPHTKPEKYYFPERNRIISGLGFATLVIEAKQKSGTMITVDQALDQGKEVFAVPGSILAKTSEGCHQLIKEGAKLITSADDILAEWQQTTRKS</sequence>